<dbReference type="GO" id="GO:0005681">
    <property type="term" value="C:spliceosomal complex"/>
    <property type="evidence" value="ECO:0007669"/>
    <property type="project" value="UniProtKB-KW"/>
</dbReference>
<evidence type="ECO:0000256" key="3">
    <source>
        <dbReference type="ARBA" id="ARBA00022728"/>
    </source>
</evidence>
<evidence type="ECO:0000259" key="10">
    <source>
        <dbReference type="SMART" id="SM00446"/>
    </source>
</evidence>
<sequence length="179" mass="21164">MDQFDTVDFSDNEVRKLDGFPLLKRLKTLLVNNNRICRIGDNLEQSLPRLTELVLTNNNIQELGDLDPLASVRTLTLLSLLRNPVTNKKHYRLYVINKIPQIRVLDFQKVKLKERQEQRKCSRANEVLNLQRILPSEPKRSLLEGLHSRRRRGAGRLRLTWKPSRMPSLMRPHWLRWRG</sequence>
<dbReference type="GO" id="GO:0005686">
    <property type="term" value="C:U2 snRNP"/>
    <property type="evidence" value="ECO:0007669"/>
    <property type="project" value="TreeGrafter"/>
</dbReference>
<evidence type="ECO:0000256" key="8">
    <source>
        <dbReference type="ARBA" id="ARBA00056565"/>
    </source>
</evidence>
<dbReference type="Proteomes" id="UP000518266">
    <property type="component" value="Unassembled WGS sequence"/>
</dbReference>
<dbReference type="InterPro" id="IPR001611">
    <property type="entry name" value="Leu-rich_rpt"/>
</dbReference>
<accession>A0A7J5X8F6</accession>
<dbReference type="GO" id="GO:0030620">
    <property type="term" value="F:U2 snRNA binding"/>
    <property type="evidence" value="ECO:0007669"/>
    <property type="project" value="InterPro"/>
</dbReference>
<evidence type="ECO:0000256" key="1">
    <source>
        <dbReference type="ARBA" id="ARBA00004123"/>
    </source>
</evidence>
<keyword evidence="5" id="KW-0508">mRNA splicing</keyword>
<dbReference type="EMBL" id="JAAKFY010000027">
    <property type="protein sequence ID" value="KAF3833255.1"/>
    <property type="molecule type" value="Genomic_DNA"/>
</dbReference>
<feature type="domain" description="U2A'/phosphoprotein 32 family A C-terminal" evidence="10">
    <location>
        <begin position="88"/>
        <end position="106"/>
    </location>
</feature>
<comment type="subcellular location">
    <subcellularLocation>
        <location evidence="1">Nucleus</location>
    </subcellularLocation>
</comment>
<name>A0A7J5X8F6_DISMA</name>
<dbReference type="GO" id="GO:0000398">
    <property type="term" value="P:mRNA splicing, via spliceosome"/>
    <property type="evidence" value="ECO:0007669"/>
    <property type="project" value="InterPro"/>
</dbReference>
<dbReference type="PANTHER" id="PTHR10552">
    <property type="entry name" value="U2 SMALL NUCLEAR RIBONUCLEOPROTEIN A"/>
    <property type="match status" value="1"/>
</dbReference>
<keyword evidence="4" id="KW-0677">Repeat</keyword>
<evidence type="ECO:0000313" key="11">
    <source>
        <dbReference type="EMBL" id="KAF3833255.1"/>
    </source>
</evidence>
<evidence type="ECO:0000256" key="2">
    <source>
        <dbReference type="ARBA" id="ARBA00022614"/>
    </source>
</evidence>
<dbReference type="SUPFAM" id="SSF52058">
    <property type="entry name" value="L domain-like"/>
    <property type="match status" value="1"/>
</dbReference>
<evidence type="ECO:0000256" key="4">
    <source>
        <dbReference type="ARBA" id="ARBA00022737"/>
    </source>
</evidence>
<comment type="function">
    <text evidence="8">Involved in pre-mRNA splicing as component of the spliceosome. Associated with sn-RNP U2, where it contributes to the binding of stem loop IV of U2 snRNA.</text>
</comment>
<dbReference type="FunFam" id="3.80.10.10:FF:000026">
    <property type="entry name" value="U2 small nuclear ribonucleoprotein A"/>
    <property type="match status" value="1"/>
</dbReference>
<dbReference type="InterPro" id="IPR044640">
    <property type="entry name" value="RU2A"/>
</dbReference>
<dbReference type="InterPro" id="IPR032675">
    <property type="entry name" value="LRR_dom_sf"/>
</dbReference>
<comment type="similarity">
    <text evidence="7">Belongs to the U2 small nuclear ribonucleoprotein A family.</text>
</comment>
<keyword evidence="3" id="KW-0507">mRNA processing</keyword>
<evidence type="ECO:0000256" key="5">
    <source>
        <dbReference type="ARBA" id="ARBA00023187"/>
    </source>
</evidence>
<keyword evidence="12" id="KW-1185">Reference proteome</keyword>
<keyword evidence="2" id="KW-0433">Leucine-rich repeat</keyword>
<evidence type="ECO:0000256" key="6">
    <source>
        <dbReference type="ARBA" id="ARBA00023242"/>
    </source>
</evidence>
<evidence type="ECO:0000256" key="9">
    <source>
        <dbReference type="ARBA" id="ARBA00062740"/>
    </source>
</evidence>
<protein>
    <recommendedName>
        <fullName evidence="10">U2A'/phosphoprotein 32 family A C-terminal domain-containing protein</fullName>
    </recommendedName>
</protein>
<dbReference type="PROSITE" id="PS51450">
    <property type="entry name" value="LRR"/>
    <property type="match status" value="1"/>
</dbReference>
<dbReference type="AlphaFoldDB" id="A0A7J5X8F6"/>
<evidence type="ECO:0000256" key="7">
    <source>
        <dbReference type="ARBA" id="ARBA00024196"/>
    </source>
</evidence>
<proteinExistence type="inferred from homology"/>
<dbReference type="Pfam" id="PF14580">
    <property type="entry name" value="LRR_9"/>
    <property type="match status" value="1"/>
</dbReference>
<keyword evidence="3" id="KW-0747">Spliceosome</keyword>
<comment type="caution">
    <text evidence="11">The sequence shown here is derived from an EMBL/GenBank/DDBJ whole genome shotgun (WGS) entry which is preliminary data.</text>
</comment>
<evidence type="ECO:0000313" key="12">
    <source>
        <dbReference type="Proteomes" id="UP000518266"/>
    </source>
</evidence>
<gene>
    <name evidence="11" type="ORF">F7725_026920</name>
</gene>
<keyword evidence="6" id="KW-0539">Nucleus</keyword>
<dbReference type="SMART" id="SM00446">
    <property type="entry name" value="LRRcap"/>
    <property type="match status" value="1"/>
</dbReference>
<comment type="subunit">
    <text evidence="9">Identified in the spliceosome B complex. Identified in the spliceosome C complex. Found in a pre-mRNA splicing complex with SFRS4, SFRS5, SNRNP70, SNRPA1, SRRM1 and SRRM2. Found in a pre-mRNA exonic splicing enhancer (ESE) complex with SNRNP70, SNRPA1, SRRM1 and TRA2B. Contributes to the binding of stem loop IV of U2 snRNA with SNRPB2.</text>
</comment>
<dbReference type="Gene3D" id="3.80.10.10">
    <property type="entry name" value="Ribonuclease Inhibitor"/>
    <property type="match status" value="1"/>
</dbReference>
<reference evidence="11 12" key="1">
    <citation type="submission" date="2020-03" db="EMBL/GenBank/DDBJ databases">
        <title>Dissostichus mawsoni Genome sequencing and assembly.</title>
        <authorList>
            <person name="Park H."/>
        </authorList>
    </citation>
    <scope>NUCLEOTIDE SEQUENCE [LARGE SCALE GENOMIC DNA]</scope>
    <source>
        <strain evidence="11">DM0001</strain>
        <tissue evidence="11">Muscle</tissue>
    </source>
</reference>
<dbReference type="PANTHER" id="PTHR10552:SF6">
    <property type="entry name" value="U2 SMALL NUCLEAR RIBONUCLEOPROTEIN A"/>
    <property type="match status" value="1"/>
</dbReference>
<dbReference type="InterPro" id="IPR003603">
    <property type="entry name" value="U2A'_phosphoprotein32A_C"/>
</dbReference>
<dbReference type="OrthoDB" id="8915090at2759"/>
<organism evidence="11 12">
    <name type="scientific">Dissostichus mawsoni</name>
    <name type="common">Antarctic cod</name>
    <dbReference type="NCBI Taxonomy" id="36200"/>
    <lineage>
        <taxon>Eukaryota</taxon>
        <taxon>Metazoa</taxon>
        <taxon>Chordata</taxon>
        <taxon>Craniata</taxon>
        <taxon>Vertebrata</taxon>
        <taxon>Euteleostomi</taxon>
        <taxon>Actinopterygii</taxon>
        <taxon>Neopterygii</taxon>
        <taxon>Teleostei</taxon>
        <taxon>Neoteleostei</taxon>
        <taxon>Acanthomorphata</taxon>
        <taxon>Eupercaria</taxon>
        <taxon>Perciformes</taxon>
        <taxon>Notothenioidei</taxon>
        <taxon>Nototheniidae</taxon>
        <taxon>Dissostichus</taxon>
    </lineage>
</organism>